<keyword evidence="2" id="KW-1133">Transmembrane helix</keyword>
<dbReference type="RefSeq" id="WP_213165384.1">
    <property type="nucleotide sequence ID" value="NZ_CP058559.1"/>
</dbReference>
<dbReference type="InterPro" id="IPR019734">
    <property type="entry name" value="TPR_rpt"/>
</dbReference>
<dbReference type="AlphaFoldDB" id="A0A7G9W8K8"/>
<feature type="transmembrane region" description="Helical" evidence="2">
    <location>
        <begin position="178"/>
        <end position="198"/>
    </location>
</feature>
<name>A0A7G9W8K8_ALKCA</name>
<evidence type="ECO:0000256" key="1">
    <source>
        <dbReference type="PROSITE-ProRule" id="PRU00339"/>
    </source>
</evidence>
<evidence type="ECO:0000313" key="3">
    <source>
        <dbReference type="EMBL" id="QNO15020.1"/>
    </source>
</evidence>
<proteinExistence type="predicted"/>
<dbReference type="Pfam" id="PF13431">
    <property type="entry name" value="TPR_17"/>
    <property type="match status" value="1"/>
</dbReference>
<evidence type="ECO:0000256" key="2">
    <source>
        <dbReference type="SAM" id="Phobius"/>
    </source>
</evidence>
<keyword evidence="2" id="KW-0812">Transmembrane</keyword>
<feature type="repeat" description="TPR" evidence="1">
    <location>
        <begin position="86"/>
        <end position="119"/>
    </location>
</feature>
<keyword evidence="1" id="KW-0802">TPR repeat</keyword>
<reference evidence="3 4" key="1">
    <citation type="submission" date="2020-07" db="EMBL/GenBank/DDBJ databases">
        <title>Alkalicella. sp. LB2 genome.</title>
        <authorList>
            <person name="Postec A."/>
            <person name="Quemeneur M."/>
        </authorList>
    </citation>
    <scope>NUCLEOTIDE SEQUENCE [LARGE SCALE GENOMIC DNA]</scope>
    <source>
        <strain evidence="3 4">LB2</strain>
    </source>
</reference>
<gene>
    <name evidence="3" type="ORF">HYG86_09690</name>
</gene>
<feature type="repeat" description="TPR" evidence="1">
    <location>
        <begin position="52"/>
        <end position="85"/>
    </location>
</feature>
<keyword evidence="4" id="KW-1185">Reference proteome</keyword>
<dbReference type="Proteomes" id="UP000516160">
    <property type="component" value="Chromosome"/>
</dbReference>
<dbReference type="SMART" id="SM00028">
    <property type="entry name" value="TPR"/>
    <property type="match status" value="4"/>
</dbReference>
<dbReference type="PROSITE" id="PS50005">
    <property type="entry name" value="TPR"/>
    <property type="match status" value="3"/>
</dbReference>
<keyword evidence="2" id="KW-0472">Membrane</keyword>
<dbReference type="SUPFAM" id="SSF48452">
    <property type="entry name" value="TPR-like"/>
    <property type="match status" value="1"/>
</dbReference>
<accession>A0A7G9W8K8</accession>
<organism evidence="3 4">
    <name type="scientific">Alkalicella caledoniensis</name>
    <dbReference type="NCBI Taxonomy" id="2731377"/>
    <lineage>
        <taxon>Bacteria</taxon>
        <taxon>Bacillati</taxon>
        <taxon>Bacillota</taxon>
        <taxon>Clostridia</taxon>
        <taxon>Eubacteriales</taxon>
        <taxon>Proteinivoracaceae</taxon>
        <taxon>Alkalicella</taxon>
    </lineage>
</organism>
<dbReference type="KEGG" id="acae:HYG86_09690"/>
<sequence length="199" mass="22988">MDKEKGYEQQPQDLVDKVESMYQKGVLSLNRAQNKDAYELFKKIIEIDPEHGKSYNKLGVILAQVGEIDEAKKLFQTALEKDQGNTSAKVNMGNLFFLEEDFDTAKKYYLDAYEKDKENAVLLNNLATIYKNQGQIEEYLKYFKLAQKFHKENIKKELSDDSFMNKTKEFVKGEKKGCLGPSLMICLMVVISFIFLTFS</sequence>
<dbReference type="Pfam" id="PF14559">
    <property type="entry name" value="TPR_19"/>
    <property type="match status" value="1"/>
</dbReference>
<dbReference type="EMBL" id="CP058559">
    <property type="protein sequence ID" value="QNO15020.1"/>
    <property type="molecule type" value="Genomic_DNA"/>
</dbReference>
<protein>
    <submittedName>
        <fullName evidence="3">Tetratricopeptide repeat protein</fullName>
    </submittedName>
</protein>
<evidence type="ECO:0000313" key="4">
    <source>
        <dbReference type="Proteomes" id="UP000516160"/>
    </source>
</evidence>
<feature type="repeat" description="TPR" evidence="1">
    <location>
        <begin position="18"/>
        <end position="51"/>
    </location>
</feature>
<dbReference type="Gene3D" id="1.25.40.10">
    <property type="entry name" value="Tetratricopeptide repeat domain"/>
    <property type="match status" value="1"/>
</dbReference>
<dbReference type="PANTHER" id="PTHR12558">
    <property type="entry name" value="CELL DIVISION CYCLE 16,23,27"/>
    <property type="match status" value="1"/>
</dbReference>
<dbReference type="PANTHER" id="PTHR12558:SF13">
    <property type="entry name" value="CELL DIVISION CYCLE PROTEIN 27 HOMOLOG"/>
    <property type="match status" value="1"/>
</dbReference>
<dbReference type="InterPro" id="IPR011990">
    <property type="entry name" value="TPR-like_helical_dom_sf"/>
</dbReference>